<dbReference type="GO" id="GO:0046872">
    <property type="term" value="F:metal ion binding"/>
    <property type="evidence" value="ECO:0007669"/>
    <property type="project" value="UniProtKB-KW"/>
</dbReference>
<dbReference type="EMBL" id="JAUSUL010000002">
    <property type="protein sequence ID" value="MDQ0315573.1"/>
    <property type="molecule type" value="Genomic_DNA"/>
</dbReference>
<sequence>MSAPEETTVHSGGCFCGAVRYRLSHPLGDTAHCHCRMCQQAVGAPVVTWTSVPIGAFAWTAGHPGEHRSSERGLRSFCRECGTSLTFRLDGDTVIDVTVASLDDPEAAVPDRNIWTGSRLAWMHGFDRDLPDEMEENVKPT</sequence>
<dbReference type="Gene3D" id="3.90.1590.10">
    <property type="entry name" value="glutathione-dependent formaldehyde- activating enzyme (gfa)"/>
    <property type="match status" value="1"/>
</dbReference>
<dbReference type="Pfam" id="PF04828">
    <property type="entry name" value="GFA"/>
    <property type="match status" value="1"/>
</dbReference>
<protein>
    <recommendedName>
        <fullName evidence="5">CENP-V/GFA domain-containing protein</fullName>
    </recommendedName>
</protein>
<dbReference type="GO" id="GO:0016846">
    <property type="term" value="F:carbon-sulfur lyase activity"/>
    <property type="evidence" value="ECO:0007669"/>
    <property type="project" value="InterPro"/>
</dbReference>
<gene>
    <name evidence="6" type="ORF">J2S73_002030</name>
</gene>
<accession>A0AAE3VPD1</accession>
<dbReference type="PANTHER" id="PTHR33337">
    <property type="entry name" value="GFA DOMAIN-CONTAINING PROTEIN"/>
    <property type="match status" value="1"/>
</dbReference>
<keyword evidence="4" id="KW-0456">Lyase</keyword>
<dbReference type="AlphaFoldDB" id="A0AAE3VPD1"/>
<evidence type="ECO:0000256" key="1">
    <source>
        <dbReference type="ARBA" id="ARBA00005495"/>
    </source>
</evidence>
<comment type="similarity">
    <text evidence="1">Belongs to the Gfa family.</text>
</comment>
<reference evidence="6" key="1">
    <citation type="submission" date="2023-07" db="EMBL/GenBank/DDBJ databases">
        <title>Genomic Encyclopedia of Type Strains, Phase IV (KMG-IV): sequencing the most valuable type-strain genomes for metagenomic binning, comparative biology and taxonomic classification.</title>
        <authorList>
            <person name="Goeker M."/>
        </authorList>
    </citation>
    <scope>NUCLEOTIDE SEQUENCE</scope>
    <source>
        <strain evidence="6">DSM 21202</strain>
    </source>
</reference>
<keyword evidence="2" id="KW-0479">Metal-binding</keyword>
<name>A0AAE3VPD1_9HYPH</name>
<evidence type="ECO:0000256" key="4">
    <source>
        <dbReference type="ARBA" id="ARBA00023239"/>
    </source>
</evidence>
<evidence type="ECO:0000313" key="7">
    <source>
        <dbReference type="Proteomes" id="UP001229244"/>
    </source>
</evidence>
<keyword evidence="7" id="KW-1185">Reference proteome</keyword>
<dbReference type="InterPro" id="IPR011057">
    <property type="entry name" value="Mss4-like_sf"/>
</dbReference>
<dbReference type="InterPro" id="IPR006913">
    <property type="entry name" value="CENP-V/GFA"/>
</dbReference>
<evidence type="ECO:0000256" key="3">
    <source>
        <dbReference type="ARBA" id="ARBA00022833"/>
    </source>
</evidence>
<comment type="caution">
    <text evidence="6">The sequence shown here is derived from an EMBL/GenBank/DDBJ whole genome shotgun (WGS) entry which is preliminary data.</text>
</comment>
<dbReference type="Proteomes" id="UP001229244">
    <property type="component" value="Unassembled WGS sequence"/>
</dbReference>
<dbReference type="PANTHER" id="PTHR33337:SF40">
    <property type="entry name" value="CENP-V_GFA DOMAIN-CONTAINING PROTEIN-RELATED"/>
    <property type="match status" value="1"/>
</dbReference>
<dbReference type="PROSITE" id="PS51891">
    <property type="entry name" value="CENP_V_GFA"/>
    <property type="match status" value="1"/>
</dbReference>
<feature type="domain" description="CENP-V/GFA" evidence="5">
    <location>
        <begin position="10"/>
        <end position="129"/>
    </location>
</feature>
<evidence type="ECO:0000313" key="6">
    <source>
        <dbReference type="EMBL" id="MDQ0315573.1"/>
    </source>
</evidence>
<dbReference type="RefSeq" id="WP_306885401.1">
    <property type="nucleotide sequence ID" value="NZ_JAUSUL010000002.1"/>
</dbReference>
<organism evidence="6 7">
    <name type="scientific">Amorphus orientalis</name>
    <dbReference type="NCBI Taxonomy" id="649198"/>
    <lineage>
        <taxon>Bacteria</taxon>
        <taxon>Pseudomonadati</taxon>
        <taxon>Pseudomonadota</taxon>
        <taxon>Alphaproteobacteria</taxon>
        <taxon>Hyphomicrobiales</taxon>
        <taxon>Amorphaceae</taxon>
        <taxon>Amorphus</taxon>
    </lineage>
</organism>
<dbReference type="SUPFAM" id="SSF51316">
    <property type="entry name" value="Mss4-like"/>
    <property type="match status" value="1"/>
</dbReference>
<evidence type="ECO:0000256" key="2">
    <source>
        <dbReference type="ARBA" id="ARBA00022723"/>
    </source>
</evidence>
<evidence type="ECO:0000259" key="5">
    <source>
        <dbReference type="PROSITE" id="PS51891"/>
    </source>
</evidence>
<keyword evidence="3" id="KW-0862">Zinc</keyword>
<proteinExistence type="inferred from homology"/>